<dbReference type="InterPro" id="IPR021605">
    <property type="entry name" value="Pcf11_Clp1-ID"/>
</dbReference>
<organism evidence="4 5">
    <name type="scientific">Strigamia maritima</name>
    <name type="common">European centipede</name>
    <name type="synonym">Geophilus maritimus</name>
    <dbReference type="NCBI Taxonomy" id="126957"/>
    <lineage>
        <taxon>Eukaryota</taxon>
        <taxon>Metazoa</taxon>
        <taxon>Ecdysozoa</taxon>
        <taxon>Arthropoda</taxon>
        <taxon>Myriapoda</taxon>
        <taxon>Chilopoda</taxon>
        <taxon>Pleurostigmophora</taxon>
        <taxon>Geophilomorpha</taxon>
        <taxon>Linotaeniidae</taxon>
        <taxon>Strigamia</taxon>
    </lineage>
</organism>
<dbReference type="InterPro" id="IPR047415">
    <property type="entry name" value="Pcf11_CID"/>
</dbReference>
<feature type="region of interest" description="Disordered" evidence="2">
    <location>
        <begin position="701"/>
        <end position="743"/>
    </location>
</feature>
<feature type="region of interest" description="Disordered" evidence="2">
    <location>
        <begin position="1460"/>
        <end position="1485"/>
    </location>
</feature>
<dbReference type="SMART" id="SM00582">
    <property type="entry name" value="RPR"/>
    <property type="match status" value="1"/>
</dbReference>
<feature type="compositionally biased region" description="Basic and acidic residues" evidence="2">
    <location>
        <begin position="464"/>
        <end position="474"/>
    </location>
</feature>
<feature type="region of interest" description="Disordered" evidence="2">
    <location>
        <begin position="315"/>
        <end position="525"/>
    </location>
</feature>
<protein>
    <recommendedName>
        <fullName evidence="3">CID domain-containing protein</fullName>
    </recommendedName>
</protein>
<feature type="compositionally biased region" description="Basic and acidic residues" evidence="2">
    <location>
        <begin position="355"/>
        <end position="383"/>
    </location>
</feature>
<dbReference type="Gene3D" id="1.25.40.90">
    <property type="match status" value="1"/>
</dbReference>
<dbReference type="Pfam" id="PF11526">
    <property type="entry name" value="Pfc11_Clp1_ID"/>
    <property type="match status" value="1"/>
</dbReference>
<dbReference type="GO" id="GO:0000993">
    <property type="term" value="F:RNA polymerase II complex binding"/>
    <property type="evidence" value="ECO:0007669"/>
    <property type="project" value="InterPro"/>
</dbReference>
<evidence type="ECO:0000313" key="5">
    <source>
        <dbReference type="Proteomes" id="UP000014500"/>
    </source>
</evidence>
<feature type="compositionally biased region" description="Basic and acidic residues" evidence="2">
    <location>
        <begin position="396"/>
        <end position="408"/>
    </location>
</feature>
<dbReference type="eggNOG" id="KOG2071">
    <property type="taxonomic scope" value="Eukaryota"/>
</dbReference>
<proteinExistence type="predicted"/>
<feature type="region of interest" description="Disordered" evidence="2">
    <location>
        <begin position="580"/>
        <end position="618"/>
    </location>
</feature>
<feature type="compositionally biased region" description="Low complexity" evidence="2">
    <location>
        <begin position="721"/>
        <end position="741"/>
    </location>
</feature>
<feature type="region of interest" description="Disordered" evidence="2">
    <location>
        <begin position="1055"/>
        <end position="1102"/>
    </location>
</feature>
<reference evidence="5" key="1">
    <citation type="submission" date="2011-05" db="EMBL/GenBank/DDBJ databases">
        <authorList>
            <person name="Richards S.R."/>
            <person name="Qu J."/>
            <person name="Jiang H."/>
            <person name="Jhangiani S.N."/>
            <person name="Agravi P."/>
            <person name="Goodspeed R."/>
            <person name="Gross S."/>
            <person name="Mandapat C."/>
            <person name="Jackson L."/>
            <person name="Mathew T."/>
            <person name="Pu L."/>
            <person name="Thornton R."/>
            <person name="Saada N."/>
            <person name="Wilczek-Boney K.B."/>
            <person name="Lee S."/>
            <person name="Kovar C."/>
            <person name="Wu Y."/>
            <person name="Scherer S.E."/>
            <person name="Worley K.C."/>
            <person name="Muzny D.M."/>
            <person name="Gibbs R."/>
        </authorList>
    </citation>
    <scope>NUCLEOTIDE SEQUENCE</scope>
    <source>
        <strain evidence="5">Brora</strain>
    </source>
</reference>
<dbReference type="Pfam" id="PF23228">
    <property type="entry name" value="zf_PCFS4"/>
    <property type="match status" value="1"/>
</dbReference>
<feature type="compositionally biased region" description="Basic and acidic residues" evidence="2">
    <location>
        <begin position="327"/>
        <end position="345"/>
    </location>
</feature>
<dbReference type="InterPro" id="IPR006569">
    <property type="entry name" value="CID_dom"/>
</dbReference>
<dbReference type="PROSITE" id="PS51391">
    <property type="entry name" value="CID"/>
    <property type="match status" value="1"/>
</dbReference>
<feature type="domain" description="CID" evidence="3">
    <location>
        <begin position="1"/>
        <end position="157"/>
    </location>
</feature>
<feature type="compositionally biased region" description="Basic and acidic residues" evidence="2">
    <location>
        <begin position="989"/>
        <end position="1011"/>
    </location>
</feature>
<dbReference type="Proteomes" id="UP000014500">
    <property type="component" value="Unassembled WGS sequence"/>
</dbReference>
<dbReference type="SUPFAM" id="SSF48464">
    <property type="entry name" value="ENTH/VHS domain"/>
    <property type="match status" value="1"/>
</dbReference>
<dbReference type="STRING" id="126957.T1J1R3"/>
<dbReference type="Pfam" id="PF20845">
    <property type="entry name" value="Pcf11_helical"/>
    <property type="match status" value="1"/>
</dbReference>
<evidence type="ECO:0000256" key="2">
    <source>
        <dbReference type="SAM" id="MobiDB-lite"/>
    </source>
</evidence>
<dbReference type="GO" id="GO:0031124">
    <property type="term" value="P:mRNA 3'-end processing"/>
    <property type="evidence" value="ECO:0007669"/>
    <property type="project" value="InterPro"/>
</dbReference>
<dbReference type="GO" id="GO:0003729">
    <property type="term" value="F:mRNA binding"/>
    <property type="evidence" value="ECO:0007669"/>
    <property type="project" value="InterPro"/>
</dbReference>
<keyword evidence="1" id="KW-0175">Coiled coil</keyword>
<feature type="compositionally biased region" description="Low complexity" evidence="2">
    <location>
        <begin position="1059"/>
        <end position="1078"/>
    </location>
</feature>
<dbReference type="GO" id="GO:0005849">
    <property type="term" value="C:mRNA cleavage factor complex"/>
    <property type="evidence" value="ECO:0007669"/>
    <property type="project" value="InterPro"/>
</dbReference>
<dbReference type="EnsemblMetazoa" id="SMAR007485-RA">
    <property type="protein sequence ID" value="SMAR007485-PA"/>
    <property type="gene ID" value="SMAR007485"/>
</dbReference>
<dbReference type="Pfam" id="PF04818">
    <property type="entry name" value="CID"/>
    <property type="match status" value="1"/>
</dbReference>
<feature type="compositionally biased region" description="Basic and acidic residues" evidence="2">
    <location>
        <begin position="1019"/>
        <end position="1033"/>
    </location>
</feature>
<reference evidence="4" key="2">
    <citation type="submission" date="2015-02" db="UniProtKB">
        <authorList>
            <consortium name="EnsemblMetazoa"/>
        </authorList>
    </citation>
    <scope>IDENTIFICATION</scope>
</reference>
<evidence type="ECO:0000259" key="3">
    <source>
        <dbReference type="PROSITE" id="PS51391"/>
    </source>
</evidence>
<feature type="compositionally biased region" description="Basic and acidic residues" evidence="2">
    <location>
        <begin position="481"/>
        <end position="497"/>
    </location>
</feature>
<dbReference type="PANTHER" id="PTHR15921:SF3">
    <property type="entry name" value="PRE-MRNA CLEAVAGE COMPLEX 2 PROTEIN PCF11"/>
    <property type="match status" value="1"/>
</dbReference>
<keyword evidence="5" id="KW-1185">Reference proteome</keyword>
<name>T1J1R3_STRMM</name>
<feature type="compositionally biased region" description="Acidic residues" evidence="2">
    <location>
        <begin position="1579"/>
        <end position="1589"/>
    </location>
</feature>
<dbReference type="InterPro" id="IPR008942">
    <property type="entry name" value="ENTH_VHS"/>
</dbReference>
<dbReference type="EMBL" id="JH431789">
    <property type="status" value="NOT_ANNOTATED_CDS"/>
    <property type="molecule type" value="Genomic_DNA"/>
</dbReference>
<dbReference type="HOGENOM" id="CLU_000976_0_0_1"/>
<dbReference type="CDD" id="cd16982">
    <property type="entry name" value="CID_Pcf11"/>
    <property type="match status" value="1"/>
</dbReference>
<feature type="compositionally biased region" description="Basic and acidic residues" evidence="2">
    <location>
        <begin position="447"/>
        <end position="456"/>
    </location>
</feature>
<dbReference type="GO" id="GO:0005737">
    <property type="term" value="C:cytoplasm"/>
    <property type="evidence" value="ECO:0007669"/>
    <property type="project" value="TreeGrafter"/>
</dbReference>
<sequence length="1620" mass="184658">MADVFCEEYASSLNDLTCNSKPHISVLTMLAEENSQYAPNVVRLIEQHLQKVRPEIKLPAIYLIDSIVKNVDEKTRLQLYKLRQTWAEVFPNKKLYAIDMRVHQMDPAWPISAPTANQSIHVNPKFLKSPKEEETASVKANQEIEEAEMRRQLIAKQQELLKLQQQKLELELLQAKNRLEEQKRLLQTQPTEVEQTVQETNKLFEVNKPVASSSSISQVHANSIILKDPRSAKGPRQIKEQKPFRIPNLSSAVTKPVNNIVGGKLDGQIKSEVKQIVSGVRNMSDLAAGTFFAKQTLVAKDHGARNDLTKALKKKDSELPTKVSSKKKTEREWKKSKNELNELKKIVGAPSPNKKSPDVKKRKEKSKKDNRDASKVRKGERKVNAKKKNTTPTKRSNRDRSESPEPKLEQVATSPKSEQGVSDKRSDKDGGKYKKKLGDVVVVGGVDESKENKIDSGEVLIADVDLRKVRRDVVNDDGEEPPSKRVRRDDDKDKDPRITNLFGSKDQDYRQQNSQSQNEKNQMRNDRNSWAQYKAEHPDEFKNSPFPPRGNRPDFVPYRSYDMDLRMPRDLGPDCASSEGGLLNAPPGMRGARGRSNDPRLVRRGFGRPMRQGNMNNRMFDDRNLRRHPLYQRYQMEFENAHPSDEIPNALQLDKQGDIMRQADQQLKCGLLTREQHHELLNQLAKLYELQVTRQRQREEQLRERIMSNRPSMDESFAAPETNSEPVATTTTTTPPLSEPETGARTKVSMLSIFQRENAGAGAAAADAANPNRTAAPADDGDRLIAIDGKIMKLKYHDGTAIILEGSKVQEILFRGTRREIFVDRDIVLLGFEGDEQTFFLNNKPHTLKFGTPTHEIYVDKIPYEARFGGPPIRLMLDGEVHEIRMGGPPPDVELKELGAEMKARIAHLIDEPKAVVAVVDDVKEKTDDERSKEDHQQIPMEIDELNEGEGSIVTNVEVDKTKVEPKKETEVEVEVEVEVEEKAEIAARVSPDRPWEKEREPHRVYDKDNEQFASSSFKGRDKWREREKPTRNVREYNERDDYWPRRDDEFARRPKYFNSNSNSNSNNNNNNTSNNNNNRERGGRNGSPQRGMGEYGRFRDGPRRNFNPMYFAEGPRMRYDGARAPYDNRPRGYDGGHPRFDMRLRADLRHSGMRQPLLGQQYYGTGQFNLDQAAAATGFRTKMCDAPGAPPTQSLPFAVQAQTGAAAAPSLDMSELFQKLVANGIIPSTAATDTTQDTNKAEHVVPEEPEQLAEDEEEEYFEEYDEKVPIIEFTSESLRTRHPAIIGKLCRGIQCSSCGLRFTSEQTEKYGQHLDWHFRQNRRERDSAKKAMSRKWYYDVQDWIQFEEIEDTEERARSLFEEQANEDQAEQTEDVQTIPVAEDDGDNVCAVCGESFEQFWDQDKEEWHLKDATRIDGKTYHPICYEDIRNISQADISVEDVKVEPKPIADSWKSLEENESKLKRAMQEEKEKEEKEKEKEKENVEIGAKDEEEVAAVVGKASVDDIGQEEDKELCIKEELIDNRMESISSHSIDDDDNVELDVKLNEDKRNVDENLVCPVKTEVVVESVAPTSRPVESQDEDGEDGDGMVEYVAPKLPGFTILPPVMRGTELSGLCSIM</sequence>
<dbReference type="InterPro" id="IPR057242">
    <property type="entry name" value="PCFS4-like"/>
</dbReference>
<evidence type="ECO:0000313" key="4">
    <source>
        <dbReference type="EnsemblMetazoa" id="SMAR007485-PA"/>
    </source>
</evidence>
<dbReference type="GO" id="GO:0006369">
    <property type="term" value="P:termination of RNA polymerase II transcription"/>
    <property type="evidence" value="ECO:0007669"/>
    <property type="project" value="InterPro"/>
</dbReference>
<dbReference type="InterPro" id="IPR045154">
    <property type="entry name" value="PCF11-like"/>
</dbReference>
<feature type="region of interest" description="Disordered" evidence="2">
    <location>
        <begin position="989"/>
        <end position="1033"/>
    </location>
</feature>
<evidence type="ECO:0000256" key="1">
    <source>
        <dbReference type="SAM" id="Coils"/>
    </source>
</evidence>
<accession>T1J1R3</accession>
<dbReference type="OMA" id="QYHGGFN"/>
<feature type="compositionally biased region" description="Basic and acidic residues" evidence="2">
    <location>
        <begin position="421"/>
        <end position="438"/>
    </location>
</feature>
<dbReference type="PANTHER" id="PTHR15921">
    <property type="entry name" value="PRE-MRNA CLEAVAGE COMPLEX II"/>
    <property type="match status" value="1"/>
</dbReference>
<feature type="coiled-coil region" evidence="1">
    <location>
        <begin position="137"/>
        <end position="189"/>
    </location>
</feature>
<dbReference type="InterPro" id="IPR048830">
    <property type="entry name" value="PCF11_helical"/>
</dbReference>
<feature type="region of interest" description="Disordered" evidence="2">
    <location>
        <begin position="1570"/>
        <end position="1592"/>
    </location>
</feature>